<comment type="caution">
    <text evidence="1">The sequence shown here is derived from an EMBL/GenBank/DDBJ whole genome shotgun (WGS) entry which is preliminary data.</text>
</comment>
<name>A0AAD5LUY7_PARTN</name>
<protein>
    <submittedName>
        <fullName evidence="1">Uncharacterized protein</fullName>
    </submittedName>
</protein>
<reference evidence="1" key="1">
    <citation type="submission" date="2021-06" db="EMBL/GenBank/DDBJ databases">
        <title>Parelaphostrongylus tenuis whole genome reference sequence.</title>
        <authorList>
            <person name="Garwood T.J."/>
            <person name="Larsen P.A."/>
            <person name="Fountain-Jones N.M."/>
            <person name="Garbe J.R."/>
            <person name="Macchietto M.G."/>
            <person name="Kania S.A."/>
            <person name="Gerhold R.W."/>
            <person name="Richards J.E."/>
            <person name="Wolf T.M."/>
        </authorList>
    </citation>
    <scope>NUCLEOTIDE SEQUENCE</scope>
    <source>
        <strain evidence="1">MNPRO001-30</strain>
        <tissue evidence="1">Meninges</tissue>
    </source>
</reference>
<gene>
    <name evidence="1" type="ORF">KIN20_000127</name>
</gene>
<sequence>MHEPPLIAFTHSFMWIYRLHEQVSCLMKWDGHHIVMIHPTKFRHGTMLVKIPPKEDKTSALVEHLPFLINAKLSHACLCTTTPLYKKAELNGISN</sequence>
<keyword evidence="2" id="KW-1185">Reference proteome</keyword>
<dbReference type="EMBL" id="JAHQIW010000018">
    <property type="protein sequence ID" value="KAJ1345563.1"/>
    <property type="molecule type" value="Genomic_DNA"/>
</dbReference>
<proteinExistence type="predicted"/>
<evidence type="ECO:0000313" key="1">
    <source>
        <dbReference type="EMBL" id="KAJ1345563.1"/>
    </source>
</evidence>
<dbReference type="AlphaFoldDB" id="A0AAD5LUY7"/>
<accession>A0AAD5LUY7</accession>
<dbReference type="Proteomes" id="UP001196413">
    <property type="component" value="Unassembled WGS sequence"/>
</dbReference>
<evidence type="ECO:0000313" key="2">
    <source>
        <dbReference type="Proteomes" id="UP001196413"/>
    </source>
</evidence>
<organism evidence="1 2">
    <name type="scientific">Parelaphostrongylus tenuis</name>
    <name type="common">Meningeal worm</name>
    <dbReference type="NCBI Taxonomy" id="148309"/>
    <lineage>
        <taxon>Eukaryota</taxon>
        <taxon>Metazoa</taxon>
        <taxon>Ecdysozoa</taxon>
        <taxon>Nematoda</taxon>
        <taxon>Chromadorea</taxon>
        <taxon>Rhabditida</taxon>
        <taxon>Rhabditina</taxon>
        <taxon>Rhabditomorpha</taxon>
        <taxon>Strongyloidea</taxon>
        <taxon>Metastrongylidae</taxon>
        <taxon>Parelaphostrongylus</taxon>
    </lineage>
</organism>